<protein>
    <submittedName>
        <fullName evidence="1">Putative thiol-disulfide oxidoreductase DCC</fullName>
    </submittedName>
</protein>
<evidence type="ECO:0000313" key="2">
    <source>
        <dbReference type="Proteomes" id="UP000012019"/>
    </source>
</evidence>
<dbReference type="GO" id="GO:0015035">
    <property type="term" value="F:protein-disulfide reductase activity"/>
    <property type="evidence" value="ECO:0007669"/>
    <property type="project" value="InterPro"/>
</dbReference>
<dbReference type="Pfam" id="PF04134">
    <property type="entry name" value="DCC1-like"/>
    <property type="match status" value="1"/>
</dbReference>
<reference evidence="1 2" key="1">
    <citation type="journal article" date="2013" name="Genome Announc.">
        <title>Draft Genome Sequence of Methylophaga lonarensis MPLT, a Haloalkaliphilic (Non-Methane-Utilizing) Methylotroph.</title>
        <authorList>
            <person name="Shetty S.A."/>
            <person name="Marathe N.P."/>
            <person name="Munot H."/>
            <person name="Antony C.P."/>
            <person name="Dhotre D.P."/>
            <person name="Murrell J.C."/>
            <person name="Shouche Y.S."/>
        </authorList>
    </citation>
    <scope>NUCLEOTIDE SEQUENCE [LARGE SCALE GENOMIC DNA]</scope>
    <source>
        <strain evidence="1 2">MPL</strain>
    </source>
</reference>
<evidence type="ECO:0000313" key="1">
    <source>
        <dbReference type="EMBL" id="EMR13405.1"/>
    </source>
</evidence>
<dbReference type="Proteomes" id="UP000012019">
    <property type="component" value="Unassembled WGS sequence"/>
</dbReference>
<dbReference type="PANTHER" id="PTHR34290:SF2">
    <property type="entry name" value="OS04G0668800 PROTEIN"/>
    <property type="match status" value="1"/>
</dbReference>
<dbReference type="EMBL" id="APHR01000024">
    <property type="protein sequence ID" value="EMR13405.1"/>
    <property type="molecule type" value="Genomic_DNA"/>
</dbReference>
<name>M7PHP3_9GAMM</name>
<accession>M7PHP3</accession>
<dbReference type="AlphaFoldDB" id="M7PHP3"/>
<organism evidence="1 2">
    <name type="scientific">Methylophaga lonarensis MPL</name>
    <dbReference type="NCBI Taxonomy" id="1286106"/>
    <lineage>
        <taxon>Bacteria</taxon>
        <taxon>Pseudomonadati</taxon>
        <taxon>Pseudomonadota</taxon>
        <taxon>Gammaproteobacteria</taxon>
        <taxon>Thiotrichales</taxon>
        <taxon>Piscirickettsiaceae</taxon>
        <taxon>Methylophaga</taxon>
    </lineage>
</organism>
<gene>
    <name evidence="1" type="ORF">MPL1_05122</name>
</gene>
<sequence>MSTHQLTLFYDGRCALCMREIIQLMQLDAAGRICFEDIHADDFADRYPDIDPVEADRRLHGKLNNGTMIYGLDVTVSAWQLVNKHRWLVILRWPVIKHGADIGYRLFARYRHSISRWFKHPDACGCQVRRD</sequence>
<dbReference type="STRING" id="1286106.MPL1_05122"/>
<dbReference type="RefSeq" id="WP_009726034.1">
    <property type="nucleotide sequence ID" value="NZ_APHR01000024.1"/>
</dbReference>
<dbReference type="PATRIC" id="fig|1286106.3.peg.1028"/>
<keyword evidence="2" id="KW-1185">Reference proteome</keyword>
<dbReference type="InterPro" id="IPR007263">
    <property type="entry name" value="DCC1-like"/>
</dbReference>
<dbReference type="OrthoDB" id="5294764at2"/>
<dbReference type="PANTHER" id="PTHR34290">
    <property type="entry name" value="SI:CH73-390P7.2"/>
    <property type="match status" value="1"/>
</dbReference>
<dbReference type="InterPro" id="IPR044691">
    <property type="entry name" value="DCC1_Trx"/>
</dbReference>
<proteinExistence type="predicted"/>
<comment type="caution">
    <text evidence="1">The sequence shown here is derived from an EMBL/GenBank/DDBJ whole genome shotgun (WGS) entry which is preliminary data.</text>
</comment>
<dbReference type="eggNOG" id="COG3011">
    <property type="taxonomic scope" value="Bacteria"/>
</dbReference>